<evidence type="ECO:0000256" key="1">
    <source>
        <dbReference type="SAM" id="Coils"/>
    </source>
</evidence>
<dbReference type="EMBL" id="AF047833">
    <property type="protein sequence ID" value="AAC05113.1"/>
    <property type="molecule type" value="Genomic_DNA"/>
</dbReference>
<protein>
    <submittedName>
        <fullName evidence="3">COX2 mRNA-specific translational activator Pet111p</fullName>
    </submittedName>
</protein>
<feature type="compositionally biased region" description="Basic residues" evidence="2">
    <location>
        <begin position="778"/>
        <end position="791"/>
    </location>
</feature>
<reference evidence="3" key="1">
    <citation type="journal article" date="2000" name="Genetics">
        <title>Highly diverged homologs of Saccharomyces cerevisiae mitochondrial mRNA-specific translational activators have orthologous functions in other budding yeasts.</title>
        <authorList>
            <person name="Costanzo M.C."/>
            <person name="Bonnefoy N."/>
            <person name="Williams E.H."/>
            <person name="Clark-Walker G.D."/>
            <person name="Fox T.D."/>
        </authorList>
    </citation>
    <scope>NUCLEOTIDE SEQUENCE</scope>
    <source>
        <strain evidence="3">NRRL #Y-12651</strain>
    </source>
</reference>
<name>O59926_LACKL</name>
<gene>
    <name evidence="3" type="primary">PET111</name>
</gene>
<proteinExistence type="predicted"/>
<feature type="region of interest" description="Disordered" evidence="2">
    <location>
        <begin position="772"/>
        <end position="797"/>
    </location>
</feature>
<dbReference type="AlphaFoldDB" id="O59926"/>
<evidence type="ECO:0000256" key="2">
    <source>
        <dbReference type="SAM" id="MobiDB-lite"/>
    </source>
</evidence>
<keyword evidence="1" id="KW-0175">Coiled coil</keyword>
<evidence type="ECO:0000313" key="3">
    <source>
        <dbReference type="EMBL" id="AAC05113.1"/>
    </source>
</evidence>
<accession>O59926</accession>
<organism evidence="3">
    <name type="scientific">Lachancea kluyveri</name>
    <name type="common">Yeast</name>
    <name type="synonym">Saccharomyces kluyveri</name>
    <dbReference type="NCBI Taxonomy" id="4934"/>
    <lineage>
        <taxon>Eukaryota</taxon>
        <taxon>Fungi</taxon>
        <taxon>Dikarya</taxon>
        <taxon>Ascomycota</taxon>
        <taxon>Saccharomycotina</taxon>
        <taxon>Saccharomycetes</taxon>
        <taxon>Saccharomycetales</taxon>
        <taxon>Saccharomycetaceae</taxon>
        <taxon>Lachancea</taxon>
    </lineage>
</organism>
<feature type="coiled-coil region" evidence="1">
    <location>
        <begin position="719"/>
        <end position="746"/>
    </location>
</feature>
<sequence>MLRNKQIQRYQLLFRPLQHKIQCSNKVKSRRYSNAFTGTAKEKNNQDIKHWIENSLSEPTPAQHFPQHNPLPNGSNRLDPCTQKIVKQEDFEVNWKTKFTSGSLDVVKLVIQKRQVENTLFSLQDLLVLFSTLQSLGRYFEIHTIYDAYKKDIIILKEQCDPKTYVSFIKMLLQSEHRLKNYELCEELFSEYIKYPRVHTNFIKIGLLTFLRNYNFQLAKEFYIQVLNNQETFPIDNRCFHSFFKEICKKGDLSMMKFVFNMWLEKCEGEKMLPLNATIFLMHKQFLIFKDTEGLQKLLSNDKIKQTGYEQSLDFELCEFYHDFHTNKDLDFEEIESKIDYMLEILKRDKVDRNDFYLNMLKAFVSTNDFTHLKYIMIKVQDDDSITLNDAYHKVIAHYFVKNGLLKNLIQYFSDVVVPSPNCRLNQTYVEQLWNCALQNYPMLSREYTNEMRILLTNKKYCRDFLWMNYLLKKRLRVVPRDTPYSITTSKEYPKLNYDHLDVRSLISIQQHVANKDEVSARTAILDLVRKGIRPQFSFYYLTLKYCMKRSSAMAKFVDELLRDTYFKIPLKIDILWIKHDVASFLKSLMPSFQMKQTEKEAFLVASAKIRDFEREHKDHLNFQNYIQLISTSLQARDIKTSLDFLCASRELLNESSKREWYIYYSNALKVYARGIMADEFLKVLEEWCSNKNASLITPSTIRSCKGYAKYFKKHQASKNVNTEKLNEINKMLESLRDRYKDYKFQGLNDMSFMSDFLKNWLTKEQETMKEAHLDKRQRLKLNQKKTKPMRKNTDEA</sequence>